<dbReference type="InterPro" id="IPR000361">
    <property type="entry name" value="ATAP_core_dom"/>
</dbReference>
<evidence type="ECO:0000313" key="6">
    <source>
        <dbReference type="Proteomes" id="UP000078512"/>
    </source>
</evidence>
<gene>
    <name evidence="5" type="ORF">K457DRAFT_95160</name>
</gene>
<dbReference type="Pfam" id="PF01521">
    <property type="entry name" value="Fe-S_biosyn"/>
    <property type="match status" value="1"/>
</dbReference>
<keyword evidence="6" id="KW-1185">Reference proteome</keyword>
<proteinExistence type="inferred from homology"/>
<protein>
    <recommendedName>
        <fullName evidence="3">Iron-sulfur assembly protein 1</fullName>
    </recommendedName>
</protein>
<dbReference type="SUPFAM" id="SSF89360">
    <property type="entry name" value="HesB-like domain"/>
    <property type="match status" value="1"/>
</dbReference>
<dbReference type="GO" id="GO:0016226">
    <property type="term" value="P:iron-sulfur cluster assembly"/>
    <property type="evidence" value="ECO:0007669"/>
    <property type="project" value="InterPro"/>
</dbReference>
<dbReference type="PANTHER" id="PTHR10072">
    <property type="entry name" value="IRON-SULFUR CLUSTER ASSEMBLY PROTEIN"/>
    <property type="match status" value="1"/>
</dbReference>
<organism evidence="5 6">
    <name type="scientific">Linnemannia elongata AG-77</name>
    <dbReference type="NCBI Taxonomy" id="1314771"/>
    <lineage>
        <taxon>Eukaryota</taxon>
        <taxon>Fungi</taxon>
        <taxon>Fungi incertae sedis</taxon>
        <taxon>Mucoromycota</taxon>
        <taxon>Mortierellomycotina</taxon>
        <taxon>Mortierellomycetes</taxon>
        <taxon>Mortierellales</taxon>
        <taxon>Mortierellaceae</taxon>
        <taxon>Linnemannia</taxon>
    </lineage>
</organism>
<dbReference type="NCBIfam" id="TIGR00049">
    <property type="entry name" value="iron-sulfur cluster assembly accessory protein"/>
    <property type="match status" value="1"/>
</dbReference>
<comment type="function">
    <text evidence="2">Involved in the assembly of mitochondrial and cytoplasmic iron-sulfur proteins. Probably involved in the binding of an intermediate of Fe/S cluster assembly.</text>
</comment>
<sequence length="130" mass="14406">MSLAARVVKGAALKNPRPRKAVLTLTPSAVQRLRTLTEGPEPKMVRVGIRTKGCSGQQYQLDYTTKKEKFDEEVKQDGVTVLVDNKALLSVLGSEMDYVEDKLSAQFVFNNPNVKESCGCGQSFMTYEET</sequence>
<dbReference type="GO" id="GO:0005739">
    <property type="term" value="C:mitochondrion"/>
    <property type="evidence" value="ECO:0007669"/>
    <property type="project" value="TreeGrafter"/>
</dbReference>
<dbReference type="InterPro" id="IPR016092">
    <property type="entry name" value="ATAP"/>
</dbReference>
<evidence type="ECO:0000259" key="4">
    <source>
        <dbReference type="Pfam" id="PF01521"/>
    </source>
</evidence>
<dbReference type="PANTHER" id="PTHR10072:SF41">
    <property type="entry name" value="IRON-SULFUR CLUSTER ASSEMBLY 1 HOMOLOG, MITOCHONDRIAL"/>
    <property type="match status" value="1"/>
</dbReference>
<dbReference type="InterPro" id="IPR035903">
    <property type="entry name" value="HesB-like_dom_sf"/>
</dbReference>
<dbReference type="GO" id="GO:0051537">
    <property type="term" value="F:2 iron, 2 sulfur cluster binding"/>
    <property type="evidence" value="ECO:0007669"/>
    <property type="project" value="TreeGrafter"/>
</dbReference>
<dbReference type="EMBL" id="KV442043">
    <property type="protein sequence ID" value="OAQ29120.1"/>
    <property type="molecule type" value="Genomic_DNA"/>
</dbReference>
<reference evidence="5 6" key="1">
    <citation type="submission" date="2016-05" db="EMBL/GenBank/DDBJ databases">
        <title>Genome sequencing reveals origins of a unique bacterial endosymbiosis in the earliest lineages of terrestrial Fungi.</title>
        <authorList>
            <consortium name="DOE Joint Genome Institute"/>
            <person name="Uehling J."/>
            <person name="Gryganskyi A."/>
            <person name="Hameed K."/>
            <person name="Tschaplinski T."/>
            <person name="Misztal P."/>
            <person name="Wu S."/>
            <person name="Desiro A."/>
            <person name="Vande Pol N."/>
            <person name="Du Z.-Y."/>
            <person name="Zienkiewicz A."/>
            <person name="Zienkiewicz K."/>
            <person name="Morin E."/>
            <person name="Tisserant E."/>
            <person name="Splivallo R."/>
            <person name="Hainaut M."/>
            <person name="Henrissat B."/>
            <person name="Ohm R."/>
            <person name="Kuo A."/>
            <person name="Yan J."/>
            <person name="Lipzen A."/>
            <person name="Nolan M."/>
            <person name="Labutti K."/>
            <person name="Barry K."/>
            <person name="Goldstein A."/>
            <person name="Labbe J."/>
            <person name="Schadt C."/>
            <person name="Tuskan G."/>
            <person name="Grigoriev I."/>
            <person name="Martin F."/>
            <person name="Vilgalys R."/>
            <person name="Bonito G."/>
        </authorList>
    </citation>
    <scope>NUCLEOTIDE SEQUENCE [LARGE SCALE GENOMIC DNA]</scope>
    <source>
        <strain evidence="5 6">AG-77</strain>
    </source>
</reference>
<dbReference type="InterPro" id="IPR050322">
    <property type="entry name" value="Fe-S_cluster_asmbl/transfer"/>
</dbReference>
<name>A0A197JV83_9FUNG</name>
<evidence type="ECO:0000256" key="2">
    <source>
        <dbReference type="ARBA" id="ARBA00054873"/>
    </source>
</evidence>
<dbReference type="AlphaFoldDB" id="A0A197JV83"/>
<dbReference type="Proteomes" id="UP000078512">
    <property type="component" value="Unassembled WGS sequence"/>
</dbReference>
<dbReference type="InterPro" id="IPR017870">
    <property type="entry name" value="FeS_cluster_insertion_CS"/>
</dbReference>
<evidence type="ECO:0000313" key="5">
    <source>
        <dbReference type="EMBL" id="OAQ29120.1"/>
    </source>
</evidence>
<comment type="similarity">
    <text evidence="1">Belongs to the HesB/IscA family.</text>
</comment>
<dbReference type="OrthoDB" id="333486at2759"/>
<dbReference type="Gene3D" id="2.60.300.12">
    <property type="entry name" value="HesB-like domain"/>
    <property type="match status" value="1"/>
</dbReference>
<accession>A0A197JV83</accession>
<evidence type="ECO:0000256" key="3">
    <source>
        <dbReference type="ARBA" id="ARBA00071673"/>
    </source>
</evidence>
<evidence type="ECO:0000256" key="1">
    <source>
        <dbReference type="ARBA" id="ARBA00006718"/>
    </source>
</evidence>
<feature type="domain" description="Core" evidence="4">
    <location>
        <begin position="23"/>
        <end position="121"/>
    </location>
</feature>
<dbReference type="FunFam" id="2.60.300.12:FF:000001">
    <property type="entry name" value="Iron-binding protein IscA"/>
    <property type="match status" value="1"/>
</dbReference>
<dbReference type="PROSITE" id="PS01152">
    <property type="entry name" value="HESB"/>
    <property type="match status" value="1"/>
</dbReference>
<dbReference type="STRING" id="1314771.A0A197JV83"/>